<reference evidence="1" key="2">
    <citation type="journal article" date="2015" name="Data Brief">
        <title>Shoot transcriptome of the giant reed, Arundo donax.</title>
        <authorList>
            <person name="Barrero R.A."/>
            <person name="Guerrero F.D."/>
            <person name="Moolhuijzen P."/>
            <person name="Goolsby J.A."/>
            <person name="Tidwell J."/>
            <person name="Bellgard S.E."/>
            <person name="Bellgard M.I."/>
        </authorList>
    </citation>
    <scope>NUCLEOTIDE SEQUENCE</scope>
    <source>
        <tissue evidence="1">Shoot tissue taken approximately 20 cm above the soil surface</tissue>
    </source>
</reference>
<proteinExistence type="predicted"/>
<name>A0A0A8YP61_ARUDO</name>
<dbReference type="AlphaFoldDB" id="A0A0A8YP61"/>
<organism evidence="1">
    <name type="scientific">Arundo donax</name>
    <name type="common">Giant reed</name>
    <name type="synonym">Donax arundinaceus</name>
    <dbReference type="NCBI Taxonomy" id="35708"/>
    <lineage>
        <taxon>Eukaryota</taxon>
        <taxon>Viridiplantae</taxon>
        <taxon>Streptophyta</taxon>
        <taxon>Embryophyta</taxon>
        <taxon>Tracheophyta</taxon>
        <taxon>Spermatophyta</taxon>
        <taxon>Magnoliopsida</taxon>
        <taxon>Liliopsida</taxon>
        <taxon>Poales</taxon>
        <taxon>Poaceae</taxon>
        <taxon>PACMAD clade</taxon>
        <taxon>Arundinoideae</taxon>
        <taxon>Arundineae</taxon>
        <taxon>Arundo</taxon>
    </lineage>
</organism>
<accession>A0A0A8YP61</accession>
<dbReference type="EMBL" id="GBRH01270084">
    <property type="protein sequence ID" value="JAD27811.1"/>
    <property type="molecule type" value="Transcribed_RNA"/>
</dbReference>
<evidence type="ECO:0000313" key="1">
    <source>
        <dbReference type="EMBL" id="JAD27811.1"/>
    </source>
</evidence>
<sequence>MGGGIYLHSTHRPPTNETMHITFLSYARAHWLVTHKNSRNLR</sequence>
<reference evidence="1" key="1">
    <citation type="submission" date="2014-09" db="EMBL/GenBank/DDBJ databases">
        <authorList>
            <person name="Magalhaes I.L.F."/>
            <person name="Oliveira U."/>
            <person name="Santos F.R."/>
            <person name="Vidigal T.H.D.A."/>
            <person name="Brescovit A.D."/>
            <person name="Santos A.J."/>
        </authorList>
    </citation>
    <scope>NUCLEOTIDE SEQUENCE</scope>
    <source>
        <tissue evidence="1">Shoot tissue taken approximately 20 cm above the soil surface</tissue>
    </source>
</reference>
<protein>
    <submittedName>
        <fullName evidence="1">Uncharacterized protein</fullName>
    </submittedName>
</protein>